<protein>
    <submittedName>
        <fullName evidence="6">WD40 repeat-like protein</fullName>
    </submittedName>
</protein>
<evidence type="ECO:0000256" key="1">
    <source>
        <dbReference type="ARBA" id="ARBA00022574"/>
    </source>
</evidence>
<dbReference type="PROSITE" id="PS00678">
    <property type="entry name" value="WD_REPEATS_1"/>
    <property type="match status" value="1"/>
</dbReference>
<feature type="domain" description="Nephrocystin 3-like N-terminal" evidence="5">
    <location>
        <begin position="227"/>
        <end position="372"/>
    </location>
</feature>
<organism evidence="6 7">
    <name type="scientific">Rhizoctonia solani</name>
    <dbReference type="NCBI Taxonomy" id="456999"/>
    <lineage>
        <taxon>Eukaryota</taxon>
        <taxon>Fungi</taxon>
        <taxon>Dikarya</taxon>
        <taxon>Basidiomycota</taxon>
        <taxon>Agaricomycotina</taxon>
        <taxon>Agaricomycetes</taxon>
        <taxon>Cantharellales</taxon>
        <taxon>Ceratobasidiaceae</taxon>
        <taxon>Rhizoctonia</taxon>
    </lineage>
</organism>
<dbReference type="PROSITE" id="PS50082">
    <property type="entry name" value="WD_REPEATS_2"/>
    <property type="match status" value="2"/>
</dbReference>
<dbReference type="SUPFAM" id="SSF50978">
    <property type="entry name" value="WD40 repeat-like"/>
    <property type="match status" value="2"/>
</dbReference>
<feature type="repeat" description="WD" evidence="3">
    <location>
        <begin position="770"/>
        <end position="801"/>
    </location>
</feature>
<dbReference type="Pfam" id="PF24883">
    <property type="entry name" value="NPHP3_N"/>
    <property type="match status" value="1"/>
</dbReference>
<feature type="repeat" description="WD" evidence="3">
    <location>
        <begin position="1317"/>
        <end position="1358"/>
    </location>
</feature>
<evidence type="ECO:0000259" key="5">
    <source>
        <dbReference type="Pfam" id="PF24883"/>
    </source>
</evidence>
<dbReference type="InterPro" id="IPR036322">
    <property type="entry name" value="WD40_repeat_dom_sf"/>
</dbReference>
<dbReference type="InterPro" id="IPR019775">
    <property type="entry name" value="WD40_repeat_CS"/>
</dbReference>
<keyword evidence="1 3" id="KW-0853">WD repeat</keyword>
<proteinExistence type="predicted"/>
<dbReference type="InterPro" id="IPR027417">
    <property type="entry name" value="P-loop_NTPase"/>
</dbReference>
<dbReference type="Pfam" id="PF00400">
    <property type="entry name" value="WD40"/>
    <property type="match status" value="4"/>
</dbReference>
<dbReference type="SMART" id="SM00320">
    <property type="entry name" value="WD40"/>
    <property type="match status" value="5"/>
</dbReference>
<dbReference type="Gene3D" id="2.130.10.10">
    <property type="entry name" value="YVTN repeat-like/Quinoprotein amine dehydrogenase"/>
    <property type="match status" value="4"/>
</dbReference>
<dbReference type="PANTHER" id="PTHR19848">
    <property type="entry name" value="WD40 REPEAT PROTEIN"/>
    <property type="match status" value="1"/>
</dbReference>
<sequence length="1450" mass="160208">MLSLNFLTKRGPRNFDESEGILSCLGETRNASNGPTATQTMFKSMLQFGSLVAEASFIDFYTSLGSNLHNRSIPSPNWSFLFAHMLGRFETEQKLRLELDDLAGQLLGMTRLVERVKECARLEPLIQTIGDFLHLLEDVSIFVLERKAKGFVVQVLKGVIDSGDRDQVEDLGKRFQRISSIFEKGIGAQTMKIVTTAREDELLQRLNPVRPSGHNPSWVCQEGTRRVGIGKSTVATSVCQELSDKGILVVSFFCKRDDSALRDPLRLINSVAHGLTIHYPPYGKLVAQEIETNKDLCTSYLQTRYLGLLKKPLCALDSAYSPPPCVIVIDAMDECGTEDTRTQQDATRKQVLGYLFDLSSLVPWLKVIVTSRPDSNIRVVFEQSAAQLISQIDLHGYSAVDDIQIFIKAKLNDIANRDEWPSDGIERICKKAGGLFIWAATACAFIIEADDPPEQLRILFEENRTKYPTLYWLDCNYINEATGAVRTPWSGVYRDAHLKEAIRVIHPSFADFVLDKDRSKSFWIDPIQRNIEISIGCVSIMEDELRFNICDLETSHLPNGSVSDLNSKIEDNVSGQLAYSCIYWIDHLLGSRERFIEVANLAAKITQAGQPLLLYWLEVLSVLQKVPVATYGLRELSRQLRLYRQASAKSVWDAYRFVFAFSDPIIMSAPHIYISALPLAPKQSEISRRFLDQFRNTARIVNGQIETWPVWLRSLRHPEQITSLCISQDGQWLLTSCLDDSNPIRVFDMRTGELVRTLKQYSPTHESRFVAISPDGALIASASMTGEVLFWNANSGAVVHSHQIEIPEHDYFSPRAWSFLPDGSALRILTRGAELGHSAPPLAYEIGINGAVEAPRQVSAGGTSGELVILAWPDPPAGAVRLDIDGEDFAIAFSPSGNLIAAGGHRLQILDAKAGSVAGAKLAEGYCSVEIQHIVFSPDETQLITANQNPYTNEILIWETQTCRNIGSIPVSHSSFFKALAFSPNGVHIASGFSIPQTGPVFTTSLLQDGTIDSNSDHSDGPHDHKHSVQLAGPSGPVTVVAFSPNSNRVISVSSDADKSTVQTWNTHTGAPIGEPFISDSHIHGFTFSPDGTRIIVQVNNRYNTFPGSIDVWDANTYESLMQLKIASHPFALSPDGSHLVTNSQESDDDGIAVGGLISWDFSTGDIIQKLDATRTFAELIAFSSKFEQSRMFSCHTIQSDDDSKDEKQVIIWNVAPYNIVGSWSLQDVYFDAFSLDGSSIGLRSYSSDGYSLTENYVVNNAQTGNQISSWTLPRYSGRVVLSPDGTRLAETYRWRKGGKSSFLTLSDSKQDVKYSLVGNSDNICSLAFSPDGTKLASGSEDKLICVWDVTGSDARGSWYSSERSDWPSNTRLFPPSPDGFLTTQKESSSGYGSQNIIGTLPTAVYCNIFQQTPSAKSVLTSRDLHMAQIGQKSPPNTINKHIPNFGPKV</sequence>
<reference evidence="6" key="1">
    <citation type="submission" date="2020-09" db="EMBL/GenBank/DDBJ databases">
        <title>Comparative genome analyses of four rice-infecting Rhizoctonia solani isolates reveal extensive enrichment of homogalacturonan modification genes.</title>
        <authorList>
            <person name="Lee D.-Y."/>
            <person name="Jeon J."/>
            <person name="Kim K.-T."/>
            <person name="Cheong K."/>
            <person name="Song H."/>
            <person name="Choi G."/>
            <person name="Ko J."/>
            <person name="Opiyo S.O."/>
            <person name="Zuo S."/>
            <person name="Madhav S."/>
            <person name="Lee Y.-H."/>
            <person name="Wang G.-L."/>
        </authorList>
    </citation>
    <scope>NUCLEOTIDE SEQUENCE</scope>
    <source>
        <strain evidence="6">AG1-IA B2</strain>
    </source>
</reference>
<dbReference type="EMBL" id="JACYCF010000001">
    <property type="protein sequence ID" value="KAF8762028.1"/>
    <property type="molecule type" value="Genomic_DNA"/>
</dbReference>
<dbReference type="PANTHER" id="PTHR19848:SF8">
    <property type="entry name" value="F-BOX AND WD REPEAT DOMAIN CONTAINING 7"/>
    <property type="match status" value="1"/>
</dbReference>
<dbReference type="Proteomes" id="UP000614334">
    <property type="component" value="Unassembled WGS sequence"/>
</dbReference>
<dbReference type="SUPFAM" id="SSF82171">
    <property type="entry name" value="DPP6 N-terminal domain-like"/>
    <property type="match status" value="1"/>
</dbReference>
<dbReference type="Gene3D" id="3.40.50.300">
    <property type="entry name" value="P-loop containing nucleotide triphosphate hydrolases"/>
    <property type="match status" value="1"/>
</dbReference>
<evidence type="ECO:0000256" key="4">
    <source>
        <dbReference type="SAM" id="MobiDB-lite"/>
    </source>
</evidence>
<gene>
    <name evidence="6" type="ORF">RHS01_01164</name>
</gene>
<comment type="caution">
    <text evidence="6">The sequence shown here is derived from an EMBL/GenBank/DDBJ whole genome shotgun (WGS) entry which is preliminary data.</text>
</comment>
<evidence type="ECO:0000256" key="2">
    <source>
        <dbReference type="ARBA" id="ARBA00022737"/>
    </source>
</evidence>
<evidence type="ECO:0000313" key="7">
    <source>
        <dbReference type="Proteomes" id="UP000614334"/>
    </source>
</evidence>
<evidence type="ECO:0000313" key="6">
    <source>
        <dbReference type="EMBL" id="KAF8762028.1"/>
    </source>
</evidence>
<dbReference type="InterPro" id="IPR001680">
    <property type="entry name" value="WD40_rpt"/>
</dbReference>
<keyword evidence="2" id="KW-0677">Repeat</keyword>
<dbReference type="InterPro" id="IPR015943">
    <property type="entry name" value="WD40/YVTN_repeat-like_dom_sf"/>
</dbReference>
<accession>A0A8H7IPG5</accession>
<feature type="region of interest" description="Disordered" evidence="4">
    <location>
        <begin position="1009"/>
        <end position="1029"/>
    </location>
</feature>
<dbReference type="InterPro" id="IPR056884">
    <property type="entry name" value="NPHP3-like_N"/>
</dbReference>
<evidence type="ECO:0000256" key="3">
    <source>
        <dbReference type="PROSITE-ProRule" id="PRU00221"/>
    </source>
</evidence>
<dbReference type="SUPFAM" id="SSF52540">
    <property type="entry name" value="P-loop containing nucleoside triphosphate hydrolases"/>
    <property type="match status" value="1"/>
</dbReference>
<dbReference type="PROSITE" id="PS50294">
    <property type="entry name" value="WD_REPEATS_REGION"/>
    <property type="match status" value="1"/>
</dbReference>
<name>A0A8H7IPG5_9AGAM</name>